<evidence type="ECO:0000256" key="3">
    <source>
        <dbReference type="ARBA" id="ARBA00022771"/>
    </source>
</evidence>
<dbReference type="Gene3D" id="3.30.40.10">
    <property type="entry name" value="Zinc/RING finger domain, C3HC4 (zinc finger)"/>
    <property type="match status" value="1"/>
</dbReference>
<keyword evidence="10" id="KW-1185">Reference proteome</keyword>
<dbReference type="InterPro" id="IPR001841">
    <property type="entry name" value="Znf_RING"/>
</dbReference>
<feature type="domain" description="USP" evidence="8">
    <location>
        <begin position="93"/>
        <end position="1320"/>
    </location>
</feature>
<evidence type="ECO:0000256" key="1">
    <source>
        <dbReference type="ARBA" id="ARBA00000707"/>
    </source>
</evidence>
<feature type="compositionally biased region" description="Polar residues" evidence="6">
    <location>
        <begin position="1"/>
        <end position="39"/>
    </location>
</feature>
<keyword evidence="3 5" id="KW-0863">Zinc-finger</keyword>
<feature type="compositionally biased region" description="Polar residues" evidence="6">
    <location>
        <begin position="1403"/>
        <end position="1412"/>
    </location>
</feature>
<feature type="compositionally biased region" description="Acidic residues" evidence="6">
    <location>
        <begin position="642"/>
        <end position="653"/>
    </location>
</feature>
<dbReference type="InterPro" id="IPR018200">
    <property type="entry name" value="USP_CS"/>
</dbReference>
<gene>
    <name evidence="9" type="ORF">DPMN_086437</name>
</gene>
<feature type="region of interest" description="Disordered" evidence="6">
    <location>
        <begin position="1345"/>
        <end position="1431"/>
    </location>
</feature>
<feature type="region of interest" description="Disordered" evidence="6">
    <location>
        <begin position="907"/>
        <end position="940"/>
    </location>
</feature>
<dbReference type="InterPro" id="IPR028889">
    <property type="entry name" value="USP"/>
</dbReference>
<feature type="region of interest" description="Disordered" evidence="6">
    <location>
        <begin position="857"/>
        <end position="882"/>
    </location>
</feature>
<evidence type="ECO:0000313" key="9">
    <source>
        <dbReference type="EMBL" id="KAH3844182.1"/>
    </source>
</evidence>
<evidence type="ECO:0000256" key="5">
    <source>
        <dbReference type="PROSITE-ProRule" id="PRU00175"/>
    </source>
</evidence>
<feature type="compositionally biased region" description="Low complexity" evidence="6">
    <location>
        <begin position="280"/>
        <end position="293"/>
    </location>
</feature>
<dbReference type="GO" id="GO:0004843">
    <property type="term" value="F:cysteine-type deubiquitinase activity"/>
    <property type="evidence" value="ECO:0007669"/>
    <property type="project" value="UniProtKB-EC"/>
</dbReference>
<dbReference type="EC" id="3.4.19.12" evidence="2"/>
<dbReference type="Proteomes" id="UP000828390">
    <property type="component" value="Unassembled WGS sequence"/>
</dbReference>
<evidence type="ECO:0000256" key="6">
    <source>
        <dbReference type="SAM" id="MobiDB-lite"/>
    </source>
</evidence>
<organism evidence="9 10">
    <name type="scientific">Dreissena polymorpha</name>
    <name type="common">Zebra mussel</name>
    <name type="synonym">Mytilus polymorpha</name>
    <dbReference type="NCBI Taxonomy" id="45954"/>
    <lineage>
        <taxon>Eukaryota</taxon>
        <taxon>Metazoa</taxon>
        <taxon>Spiralia</taxon>
        <taxon>Lophotrochozoa</taxon>
        <taxon>Mollusca</taxon>
        <taxon>Bivalvia</taxon>
        <taxon>Autobranchia</taxon>
        <taxon>Heteroconchia</taxon>
        <taxon>Euheterodonta</taxon>
        <taxon>Imparidentia</taxon>
        <taxon>Neoheterodontei</taxon>
        <taxon>Myida</taxon>
        <taxon>Dreissenoidea</taxon>
        <taxon>Dreissenidae</taxon>
        <taxon>Dreissena</taxon>
    </lineage>
</organism>
<keyword evidence="4" id="KW-0862">Zinc</keyword>
<dbReference type="InterPro" id="IPR050185">
    <property type="entry name" value="Ub_carboxyl-term_hydrolase"/>
</dbReference>
<comment type="caution">
    <text evidence="9">The sequence shown here is derived from an EMBL/GenBank/DDBJ whole genome shotgun (WGS) entry which is preliminary data.</text>
</comment>
<dbReference type="EMBL" id="JAIWYP010000003">
    <property type="protein sequence ID" value="KAH3844182.1"/>
    <property type="molecule type" value="Genomic_DNA"/>
</dbReference>
<dbReference type="GO" id="GO:0016579">
    <property type="term" value="P:protein deubiquitination"/>
    <property type="evidence" value="ECO:0007669"/>
    <property type="project" value="InterPro"/>
</dbReference>
<dbReference type="OrthoDB" id="2248014at2759"/>
<dbReference type="InterPro" id="IPR001394">
    <property type="entry name" value="Peptidase_C19_UCH"/>
</dbReference>
<evidence type="ECO:0000256" key="2">
    <source>
        <dbReference type="ARBA" id="ARBA00012759"/>
    </source>
</evidence>
<dbReference type="GO" id="GO:0008270">
    <property type="term" value="F:zinc ion binding"/>
    <property type="evidence" value="ECO:0007669"/>
    <property type="project" value="UniProtKB-KW"/>
</dbReference>
<keyword evidence="3 5" id="KW-0479">Metal-binding</keyword>
<dbReference type="SUPFAM" id="SSF54001">
    <property type="entry name" value="Cysteine proteinases"/>
    <property type="match status" value="2"/>
</dbReference>
<dbReference type="SUPFAM" id="SSF57850">
    <property type="entry name" value="RING/U-box"/>
    <property type="match status" value="1"/>
</dbReference>
<dbReference type="InterPro" id="IPR038765">
    <property type="entry name" value="Papain-like_cys_pep_sf"/>
</dbReference>
<comment type="catalytic activity">
    <reaction evidence="1">
        <text>Thiol-dependent hydrolysis of ester, thioester, amide, peptide and isopeptide bonds formed by the C-terminal Gly of ubiquitin (a 76-residue protein attached to proteins as an intracellular targeting signal).</text>
        <dbReference type="EC" id="3.4.19.12"/>
    </reaction>
</comment>
<feature type="domain" description="RING-type" evidence="7">
    <location>
        <begin position="978"/>
        <end position="1023"/>
    </location>
</feature>
<feature type="compositionally biased region" description="Polar residues" evidence="6">
    <location>
        <begin position="1346"/>
        <end position="1357"/>
    </location>
</feature>
<feature type="region of interest" description="Disordered" evidence="6">
    <location>
        <begin position="613"/>
        <end position="653"/>
    </location>
</feature>
<evidence type="ECO:0000259" key="7">
    <source>
        <dbReference type="PROSITE" id="PS50089"/>
    </source>
</evidence>
<dbReference type="Gene3D" id="3.90.70.10">
    <property type="entry name" value="Cysteine proteinases"/>
    <property type="match status" value="3"/>
</dbReference>
<feature type="compositionally biased region" description="Polar residues" evidence="6">
    <location>
        <begin position="245"/>
        <end position="255"/>
    </location>
</feature>
<dbReference type="PROSITE" id="PS50089">
    <property type="entry name" value="ZF_RING_2"/>
    <property type="match status" value="1"/>
</dbReference>
<protein>
    <recommendedName>
        <fullName evidence="2">ubiquitinyl hydrolase 1</fullName>
        <ecNumber evidence="2">3.4.19.12</ecNumber>
    </recommendedName>
</protein>
<feature type="region of interest" description="Disordered" evidence="6">
    <location>
        <begin position="238"/>
        <end position="300"/>
    </location>
</feature>
<name>A0A9D4KRV3_DREPO</name>
<dbReference type="PROSITE" id="PS00972">
    <property type="entry name" value="USP_1"/>
    <property type="match status" value="1"/>
</dbReference>
<dbReference type="PANTHER" id="PTHR21646">
    <property type="entry name" value="UBIQUITIN CARBOXYL-TERMINAL HYDROLASE"/>
    <property type="match status" value="1"/>
</dbReference>
<evidence type="ECO:0000313" key="10">
    <source>
        <dbReference type="Proteomes" id="UP000828390"/>
    </source>
</evidence>
<dbReference type="Pfam" id="PF00443">
    <property type="entry name" value="UCH"/>
    <property type="match status" value="2"/>
</dbReference>
<sequence>MSAECTSTQGEQTLSGETQDENPANEITSNTDVNSSPNSLGFVDYKDDQAENPPLVYGPANYHDQDVLLSYSNSDSQVYNKDTKDGNGIRGQCGLYNLGNTCFMNSGLQCLMSTVPMVKFLISYHGNEKTKDSTLLGEFRRLFGKIWSGQFSVVYPKEFKQILGIYHPQFQDYRQHDCQEFLALLLDSLHEQLNFKGQWTNQNTEAGPSCSKQPITYEHNINNKTCRRNVPQTVAKNQTCDKSRNANSRESTLTFDNMKGCKSPENSSSVSTLTFDNMKSPESSSSETPVEESSMNRPQVCKSKGIQNLISYTVNQISEDSNHSNLSEQSSDSDQCSVMKNLKLRSSPCEGLSNKIVNDCADKDCGVSSTDMDDVDMETEGEGTDNFGEEIVSFKRVSSLQDLRLSAKVKSMTKASSEQDLLWDSRVDSDCDIDKTGSASLDLKESVGKSTRSEQMEASFEPQVLNNAIPMVSVPSLVDLYSKETKTLNTNVLATEFISETVMNTDSEKFAKEDNTSRSEAMIEEDDILQSIAEVTTKTDGYETKRVKDINIRADKKTKFPKGACGGNSIPEKEECFSLSGVKRMKFEGTEKNLQMQEMCKLQKEALLCEAMRSDRPSTSRGNTGVESTFKKDTSPSLGSDIESELPDPEDADMDLSDVEDGPAVMSCDVSCDLEAAYTARDVVAAEEAWQKYLNRNDSVIVDTFQGQFKSTVVCGECSQVSVTFEPFMYLSVPVPRAMERQICIVFISPGVEPTQYLLVMHKQDKVSKVKQELCNVIGRNVDDIIIAEVLDWHVSRILEDNTMLRYINDSTRKLYAFEMDSISVTHNLDNLSCSQMGTSDPNDVFSHVETFTQSGNIKSERATSPDESVTSAYGYNNDNGDQSNYVSHSNNDLDIMGTGLWEWGQRSNTEKRRGSLETEPEDGWLGADSTTAVASSEPDLTEVVSSAISGSSQSMEVGEKGVVSSSKGGKENDWKSCAICLEELPEMDLMVHTTCSGTFCSTCLEMSVQHYSESAFCCPVCSTPAEITEDFVPLANAANHKPKTRIIAVPISYRCETGLTGDTTPCLFAHPDVISLPSNLPWQHIRDCILARHPYLSEFRVMLTDGTGLKCSRCLYIEHCTGCEIPEQGEAILRPGDNLTVSVSRLPDNFTDVCRGLVNHPSMENKVSDDPVTLMDCFRAFTQSEDLDEHNPWFCPHCKQNQRAKKTMTVWQYPDTLIIQLKRFVFHELASTKVDCKVVFPIDDLDLNEFISGPKTKNLVYNLYSSVCHYGGANSGHYTAYARHPVDGRWYFYNDETVTESTPSDPEFSSTYMLFYQRKGTDKAIHIPEDLDLHIDTDDLHFDPVTSSDADTSVTFDPTEREVTPPGNASSPSHSSHSLAPSAGMFDMSIDVKVKGRDKNDSGSSDNVGRQQKTELAEADSTVGSFDFYS</sequence>
<proteinExistence type="predicted"/>
<evidence type="ECO:0000256" key="4">
    <source>
        <dbReference type="ARBA" id="ARBA00022833"/>
    </source>
</evidence>
<accession>A0A9D4KRV3</accession>
<dbReference type="CDD" id="cd02257">
    <property type="entry name" value="Peptidase_C19"/>
    <property type="match status" value="1"/>
</dbReference>
<feature type="compositionally biased region" description="Low complexity" evidence="6">
    <location>
        <begin position="1370"/>
        <end position="1384"/>
    </location>
</feature>
<reference evidence="9" key="1">
    <citation type="journal article" date="2019" name="bioRxiv">
        <title>The Genome of the Zebra Mussel, Dreissena polymorpha: A Resource for Invasive Species Research.</title>
        <authorList>
            <person name="McCartney M.A."/>
            <person name="Auch B."/>
            <person name="Kono T."/>
            <person name="Mallez S."/>
            <person name="Zhang Y."/>
            <person name="Obille A."/>
            <person name="Becker A."/>
            <person name="Abrahante J.E."/>
            <person name="Garbe J."/>
            <person name="Badalamenti J.P."/>
            <person name="Herman A."/>
            <person name="Mangelson H."/>
            <person name="Liachko I."/>
            <person name="Sullivan S."/>
            <person name="Sone E.D."/>
            <person name="Koren S."/>
            <person name="Silverstein K.A.T."/>
            <person name="Beckman K.B."/>
            <person name="Gohl D.M."/>
        </authorList>
    </citation>
    <scope>NUCLEOTIDE SEQUENCE</scope>
    <source>
        <strain evidence="9">Duluth1</strain>
        <tissue evidence="9">Whole animal</tissue>
    </source>
</reference>
<feature type="compositionally biased region" description="Polar residues" evidence="6">
    <location>
        <begin position="264"/>
        <end position="277"/>
    </location>
</feature>
<reference evidence="9" key="2">
    <citation type="submission" date="2020-11" db="EMBL/GenBank/DDBJ databases">
        <authorList>
            <person name="McCartney M.A."/>
            <person name="Auch B."/>
            <person name="Kono T."/>
            <person name="Mallez S."/>
            <person name="Becker A."/>
            <person name="Gohl D.M."/>
            <person name="Silverstein K.A.T."/>
            <person name="Koren S."/>
            <person name="Bechman K.B."/>
            <person name="Herman A."/>
            <person name="Abrahante J.E."/>
            <person name="Garbe J."/>
        </authorList>
    </citation>
    <scope>NUCLEOTIDE SEQUENCE</scope>
    <source>
        <strain evidence="9">Duluth1</strain>
        <tissue evidence="9">Whole animal</tissue>
    </source>
</reference>
<dbReference type="PANTHER" id="PTHR21646:SF35">
    <property type="match status" value="1"/>
</dbReference>
<feature type="region of interest" description="Disordered" evidence="6">
    <location>
        <begin position="1"/>
        <end position="45"/>
    </location>
</feature>
<dbReference type="CDD" id="cd02674">
    <property type="entry name" value="Peptidase_C19R"/>
    <property type="match status" value="1"/>
</dbReference>
<dbReference type="PROSITE" id="PS50235">
    <property type="entry name" value="USP_3"/>
    <property type="match status" value="1"/>
</dbReference>
<evidence type="ECO:0000259" key="8">
    <source>
        <dbReference type="PROSITE" id="PS50235"/>
    </source>
</evidence>
<feature type="compositionally biased region" description="Basic and acidic residues" evidence="6">
    <location>
        <begin position="1391"/>
        <end position="1402"/>
    </location>
</feature>
<dbReference type="InterPro" id="IPR013083">
    <property type="entry name" value="Znf_RING/FYVE/PHD"/>
</dbReference>
<feature type="compositionally biased region" description="Polar residues" evidence="6">
    <location>
        <begin position="866"/>
        <end position="882"/>
    </location>
</feature>